<feature type="domain" description="ABC transmembrane type-1" evidence="6">
    <location>
        <begin position="74"/>
        <end position="336"/>
    </location>
</feature>
<dbReference type="PANTHER" id="PTHR43394">
    <property type="entry name" value="ATP-DEPENDENT PERMEASE MDL1, MITOCHONDRIAL"/>
    <property type="match status" value="1"/>
</dbReference>
<comment type="caution">
    <text evidence="7">The sequence shown here is derived from an EMBL/GenBank/DDBJ whole genome shotgun (WGS) entry which is preliminary data.</text>
</comment>
<organism evidence="7 8">
    <name type="scientific">Perkinsus olseni</name>
    <name type="common">Perkinsus atlanticus</name>
    <dbReference type="NCBI Taxonomy" id="32597"/>
    <lineage>
        <taxon>Eukaryota</taxon>
        <taxon>Sar</taxon>
        <taxon>Alveolata</taxon>
        <taxon>Perkinsozoa</taxon>
        <taxon>Perkinsea</taxon>
        <taxon>Perkinsida</taxon>
        <taxon>Perkinsidae</taxon>
        <taxon>Perkinsus</taxon>
    </lineage>
</organism>
<gene>
    <name evidence="7" type="primary">ABCB2_25</name>
    <name evidence="7" type="ORF">FOZ62_012716</name>
</gene>
<feature type="transmembrane region" description="Helical" evidence="5">
    <location>
        <begin position="69"/>
        <end position="94"/>
    </location>
</feature>
<dbReference type="CDD" id="cd18578">
    <property type="entry name" value="ABC_6TM_Pgp_ABCB1_D2_like"/>
    <property type="match status" value="1"/>
</dbReference>
<name>A0A7J6S4E8_PEROL</name>
<feature type="transmembrane region" description="Helical" evidence="5">
    <location>
        <begin position="297"/>
        <end position="317"/>
    </location>
</feature>
<feature type="transmembrane region" description="Helical" evidence="5">
    <location>
        <begin position="191"/>
        <end position="209"/>
    </location>
</feature>
<evidence type="ECO:0000259" key="6">
    <source>
        <dbReference type="PROSITE" id="PS50929"/>
    </source>
</evidence>
<dbReference type="InterPro" id="IPR011527">
    <property type="entry name" value="ABC1_TM_dom"/>
</dbReference>
<evidence type="ECO:0000256" key="4">
    <source>
        <dbReference type="ARBA" id="ARBA00023136"/>
    </source>
</evidence>
<dbReference type="Gene3D" id="1.20.1560.10">
    <property type="entry name" value="ABC transporter type 1, transmembrane domain"/>
    <property type="match status" value="1"/>
</dbReference>
<feature type="transmembrane region" description="Helical" evidence="5">
    <location>
        <begin position="114"/>
        <end position="138"/>
    </location>
</feature>
<dbReference type="GO" id="GO:0005524">
    <property type="term" value="F:ATP binding"/>
    <property type="evidence" value="ECO:0007669"/>
    <property type="project" value="InterPro"/>
</dbReference>
<evidence type="ECO:0000313" key="8">
    <source>
        <dbReference type="Proteomes" id="UP000574390"/>
    </source>
</evidence>
<evidence type="ECO:0000256" key="3">
    <source>
        <dbReference type="ARBA" id="ARBA00022989"/>
    </source>
</evidence>
<dbReference type="PROSITE" id="PS50929">
    <property type="entry name" value="ABC_TM1F"/>
    <property type="match status" value="1"/>
</dbReference>
<dbReference type="GO" id="GO:0090374">
    <property type="term" value="P:oligopeptide export from mitochondrion"/>
    <property type="evidence" value="ECO:0007669"/>
    <property type="project" value="TreeGrafter"/>
</dbReference>
<accession>A0A7J6S4E8</accession>
<dbReference type="EMBL" id="JABANM010017523">
    <property type="protein sequence ID" value="KAF4727611.1"/>
    <property type="molecule type" value="Genomic_DNA"/>
</dbReference>
<dbReference type="Proteomes" id="UP000574390">
    <property type="component" value="Unassembled WGS sequence"/>
</dbReference>
<evidence type="ECO:0000256" key="2">
    <source>
        <dbReference type="ARBA" id="ARBA00022692"/>
    </source>
</evidence>
<feature type="non-terminal residue" evidence="7">
    <location>
        <position position="336"/>
    </location>
</feature>
<keyword evidence="3 5" id="KW-1133">Transmembrane helix</keyword>
<dbReference type="AlphaFoldDB" id="A0A7J6S4E8"/>
<sequence length="336" mass="36903">AEQLLRKASSQRKQSLYTIGESSNGEQDFEDRLLGKTEEDVEAERKKLIAKSYKTPWKRLLGLSKKEKWWFIPAIGGAFVTGAGFPLNALLLAHALSSFYYPPLLIMDHISKVALYYVGLGALLFVGHVVESLGFSVIGENFTCNVRKQCFNKILEQDMGFFDFPEHAAGKLTASLSTYAVKMNSITGASLGIYAQALTGMIVGAAIGFTGSWQLTLVMLAMVPFLGIAAKVNMSVRVVGKKEQDELKQAQLVASEAIQNMRTVRAFMAESWTVEAYDRYAARSSNTSFSAASVRGLTFGASNCVIFLAYAVGFYYGGHLMVYDGLSYTHMMQALM</sequence>
<protein>
    <submittedName>
        <fullName evidence="7">(ABC) transporter</fullName>
    </submittedName>
</protein>
<feature type="transmembrane region" description="Helical" evidence="5">
    <location>
        <begin position="215"/>
        <end position="234"/>
    </location>
</feature>
<dbReference type="GO" id="GO:0005743">
    <property type="term" value="C:mitochondrial inner membrane"/>
    <property type="evidence" value="ECO:0007669"/>
    <property type="project" value="TreeGrafter"/>
</dbReference>
<evidence type="ECO:0000256" key="5">
    <source>
        <dbReference type="SAM" id="Phobius"/>
    </source>
</evidence>
<feature type="non-terminal residue" evidence="7">
    <location>
        <position position="1"/>
    </location>
</feature>
<keyword evidence="4 5" id="KW-0472">Membrane</keyword>
<dbReference type="InterPro" id="IPR036640">
    <property type="entry name" value="ABC1_TM_sf"/>
</dbReference>
<proteinExistence type="predicted"/>
<comment type="subcellular location">
    <subcellularLocation>
        <location evidence="1">Membrane</location>
        <topology evidence="1">Multi-pass membrane protein</topology>
    </subcellularLocation>
</comment>
<dbReference type="InterPro" id="IPR039421">
    <property type="entry name" value="Type_1_exporter"/>
</dbReference>
<dbReference type="PANTHER" id="PTHR43394:SF18">
    <property type="entry name" value="ABC TRANSPORTER B FAMILY MEMBER 11-LIKE"/>
    <property type="match status" value="1"/>
</dbReference>
<dbReference type="GO" id="GO:0015421">
    <property type="term" value="F:ABC-type oligopeptide transporter activity"/>
    <property type="evidence" value="ECO:0007669"/>
    <property type="project" value="TreeGrafter"/>
</dbReference>
<dbReference type="Pfam" id="PF00664">
    <property type="entry name" value="ABC_membrane"/>
    <property type="match status" value="1"/>
</dbReference>
<keyword evidence="2 5" id="KW-0812">Transmembrane</keyword>
<dbReference type="SUPFAM" id="SSF90123">
    <property type="entry name" value="ABC transporter transmembrane region"/>
    <property type="match status" value="1"/>
</dbReference>
<reference evidence="7 8" key="1">
    <citation type="submission" date="2020-04" db="EMBL/GenBank/DDBJ databases">
        <title>Perkinsus olseni comparative genomics.</title>
        <authorList>
            <person name="Bogema D.R."/>
        </authorList>
    </citation>
    <scope>NUCLEOTIDE SEQUENCE [LARGE SCALE GENOMIC DNA]</scope>
    <source>
        <strain evidence="7">ATCC PRA-205</strain>
    </source>
</reference>
<evidence type="ECO:0000313" key="7">
    <source>
        <dbReference type="EMBL" id="KAF4727611.1"/>
    </source>
</evidence>
<evidence type="ECO:0000256" key="1">
    <source>
        <dbReference type="ARBA" id="ARBA00004141"/>
    </source>
</evidence>